<dbReference type="Pfam" id="PF00128">
    <property type="entry name" value="Alpha-amylase"/>
    <property type="match status" value="1"/>
</dbReference>
<feature type="domain" description="Glycosyl hydrolase family 13 catalytic" evidence="1">
    <location>
        <begin position="97"/>
        <end position="528"/>
    </location>
</feature>
<dbReference type="GO" id="GO:0047669">
    <property type="term" value="F:amylosucrase activity"/>
    <property type="evidence" value="ECO:0007669"/>
    <property type="project" value="InterPro"/>
</dbReference>
<dbReference type="OrthoDB" id="9805159at2"/>
<dbReference type="InterPro" id="IPR006047">
    <property type="entry name" value="GH13_cat_dom"/>
</dbReference>
<dbReference type="PANTHER" id="PTHR10357">
    <property type="entry name" value="ALPHA-AMYLASE FAMILY MEMBER"/>
    <property type="match status" value="1"/>
</dbReference>
<sequence length="652" mass="74310">MNYAADSKQCLERIVESLDLSMLSKRDSALFLKRLDQHFPALFERYTTVYGHQFDCYYHLQKLVELLRDGTKSRKAKLKQQDTAKEKNPLWYRSEEQVGMACYVDLIGPTLKDLHQKIPYFKALGVTYVHLMPLYASPEGDSDGGYAVSDYRKVNPSLGTMKELEALSTALLDEGIDLVLDFVFNHTSDEHPWAKAALDGEKNYQNFYYLFDDRTVPDLYEQHLREIFPQVRRGSFTFNETIQKWVWTTFNSFQWDLNYSNPAVFNAIVGEMLFLANIGCAGLRLDALAFIWKDLGTDCENQPNAHRLIQAFNACLQIVAPAVVFKSEAIVHPDEVLKYIHQDECQLSYNPLLMALLWNSLATRKTRLLTRSLKKSFSIPQNTTWVNYVRCHDDIGWTFDDGVAHELAMNPHDHRFFLNQFFTGRFDGSFASGVPFAENPSNGDCRVCGSLASLCGLEKALIILDPAEIELAIKRMLLLYGITFSIGGIPLLYSSDELGLLNDYSYREDPSKKHDDRWVNRIAVTNEQIANVLNQKADPADLRHACQRTVFNGLTNMLAIRKQNAIFGDANTQILDTGNVHCFGFVRYNRAGEKLLGLCNFSEQQQNISGDILTMVQRCAMKDLLSDGQLTGKENTLTLEPYQLSWWITDAK</sequence>
<gene>
    <name evidence="2" type="ORF">BFC18_01560</name>
</gene>
<dbReference type="InterPro" id="IPR045857">
    <property type="entry name" value="O16G_dom_2"/>
</dbReference>
<dbReference type="RefSeq" id="WP_070123190.1">
    <property type="nucleotide sequence ID" value="NZ_MDHN01000002.1"/>
</dbReference>
<evidence type="ECO:0000313" key="3">
    <source>
        <dbReference type="Proteomes" id="UP000175691"/>
    </source>
</evidence>
<dbReference type="Gene3D" id="3.90.400.10">
    <property type="entry name" value="Oligo-1,6-glucosidase, Domain 2"/>
    <property type="match status" value="1"/>
</dbReference>
<evidence type="ECO:0000313" key="2">
    <source>
        <dbReference type="EMBL" id="OFC72720.1"/>
    </source>
</evidence>
<dbReference type="STRING" id="1656094.BFC18_01560"/>
<dbReference type="SUPFAM" id="SSF51445">
    <property type="entry name" value="(Trans)glycosidases"/>
    <property type="match status" value="1"/>
</dbReference>
<dbReference type="SUPFAM" id="SSF51011">
    <property type="entry name" value="Glycosyl hydrolase domain"/>
    <property type="match status" value="1"/>
</dbReference>
<accession>A0A1E7ZGY2</accession>
<keyword evidence="3" id="KW-1185">Reference proteome</keyword>
<dbReference type="Proteomes" id="UP000175691">
    <property type="component" value="Unassembled WGS sequence"/>
</dbReference>
<dbReference type="EMBL" id="MDHN01000002">
    <property type="protein sequence ID" value="OFC72720.1"/>
    <property type="molecule type" value="Genomic_DNA"/>
</dbReference>
<dbReference type="InterPro" id="IPR044077">
    <property type="entry name" value="Amylosucrase"/>
</dbReference>
<evidence type="ECO:0000259" key="1">
    <source>
        <dbReference type="SMART" id="SM00642"/>
    </source>
</evidence>
<dbReference type="Gene3D" id="1.10.1740.10">
    <property type="match status" value="1"/>
</dbReference>
<name>A0A1E7ZGY2_9ALTE</name>
<dbReference type="Gene3D" id="3.20.20.80">
    <property type="entry name" value="Glycosidases"/>
    <property type="match status" value="1"/>
</dbReference>
<dbReference type="PANTHER" id="PTHR10357:SF213">
    <property type="entry name" value="ALPHA AMYLASE CATALYTIC REGION"/>
    <property type="match status" value="1"/>
</dbReference>
<dbReference type="Gene3D" id="2.60.40.1180">
    <property type="entry name" value="Golgi alpha-mannosidase II"/>
    <property type="match status" value="1"/>
</dbReference>
<dbReference type="AlphaFoldDB" id="A0A1E7ZGY2"/>
<organism evidence="2 3">
    <name type="scientific">Alteromonas confluentis</name>
    <dbReference type="NCBI Taxonomy" id="1656094"/>
    <lineage>
        <taxon>Bacteria</taxon>
        <taxon>Pseudomonadati</taxon>
        <taxon>Pseudomonadota</taxon>
        <taxon>Gammaproteobacteria</taxon>
        <taxon>Alteromonadales</taxon>
        <taxon>Alteromonadaceae</taxon>
        <taxon>Alteromonas/Salinimonas group</taxon>
        <taxon>Alteromonas</taxon>
    </lineage>
</organism>
<protein>
    <submittedName>
        <fullName evidence="2">Amylosucrase</fullName>
    </submittedName>
</protein>
<proteinExistence type="predicted"/>
<dbReference type="GO" id="GO:0005975">
    <property type="term" value="P:carbohydrate metabolic process"/>
    <property type="evidence" value="ECO:0007669"/>
    <property type="project" value="InterPro"/>
</dbReference>
<comment type="caution">
    <text evidence="2">The sequence shown here is derived from an EMBL/GenBank/DDBJ whole genome shotgun (WGS) entry which is preliminary data.</text>
</comment>
<dbReference type="CDD" id="cd11324">
    <property type="entry name" value="AmyAc_Amylosucrase"/>
    <property type="match status" value="1"/>
</dbReference>
<dbReference type="InterPro" id="IPR013780">
    <property type="entry name" value="Glyco_hydro_b"/>
</dbReference>
<dbReference type="InterPro" id="IPR017853">
    <property type="entry name" value="GH"/>
</dbReference>
<reference evidence="2 3" key="1">
    <citation type="submission" date="2016-08" db="EMBL/GenBank/DDBJ databases">
        <authorList>
            <person name="Seilhamer J.J."/>
        </authorList>
    </citation>
    <scope>NUCLEOTIDE SEQUENCE [LARGE SCALE GENOMIC DNA]</scope>
    <source>
        <strain evidence="2 3">KCTC 42603</strain>
    </source>
</reference>
<dbReference type="SMART" id="SM00642">
    <property type="entry name" value="Aamy"/>
    <property type="match status" value="1"/>
</dbReference>